<feature type="transmembrane region" description="Helical" evidence="7">
    <location>
        <begin position="193"/>
        <end position="215"/>
    </location>
</feature>
<reference evidence="8 10" key="1">
    <citation type="submission" date="2015-02" db="EMBL/GenBank/DDBJ databases">
        <authorList>
            <person name="Chooi Y.-H."/>
        </authorList>
    </citation>
    <scope>NUCLEOTIDE SEQUENCE [LARGE SCALE GENOMIC DNA]</scope>
    <source>
        <strain evidence="8">E3</strain>
    </source>
</reference>
<organism evidence="8 10">
    <name type="scientific">Plasmodiophora brassicae</name>
    <name type="common">Clubroot disease agent</name>
    <dbReference type="NCBI Taxonomy" id="37360"/>
    <lineage>
        <taxon>Eukaryota</taxon>
        <taxon>Sar</taxon>
        <taxon>Rhizaria</taxon>
        <taxon>Endomyxa</taxon>
        <taxon>Phytomyxea</taxon>
        <taxon>Plasmodiophorida</taxon>
        <taxon>Plasmodiophoridae</taxon>
        <taxon>Plasmodiophora</taxon>
    </lineage>
</organism>
<dbReference type="STRING" id="37360.A0A0G4IWG9"/>
<dbReference type="Pfam" id="PF06027">
    <property type="entry name" value="SLC35F"/>
    <property type="match status" value="1"/>
</dbReference>
<feature type="transmembrane region" description="Helical" evidence="7">
    <location>
        <begin position="285"/>
        <end position="305"/>
    </location>
</feature>
<dbReference type="EMBL" id="CDSF01000092">
    <property type="protein sequence ID" value="CEO99625.1"/>
    <property type="molecule type" value="Genomic_DNA"/>
</dbReference>
<feature type="transmembrane region" description="Helical" evidence="7">
    <location>
        <begin position="7"/>
        <end position="31"/>
    </location>
</feature>
<protein>
    <recommendedName>
        <fullName evidence="12">EamA domain-containing protein</fullName>
    </recommendedName>
</protein>
<comment type="subcellular location">
    <subcellularLocation>
        <location evidence="1">Membrane</location>
        <topology evidence="1">Multi-pass membrane protein</topology>
    </subcellularLocation>
</comment>
<evidence type="ECO:0000256" key="6">
    <source>
        <dbReference type="ARBA" id="ARBA00023136"/>
    </source>
</evidence>
<keyword evidence="10" id="KW-1185">Reference proteome</keyword>
<comment type="similarity">
    <text evidence="2">Belongs to the SLC35F solute transporter family.</text>
</comment>
<dbReference type="PANTHER" id="PTHR14233:SF4">
    <property type="entry name" value="SOLUTE CARRIER FAMILY 35 MEMBER F2"/>
    <property type="match status" value="1"/>
</dbReference>
<evidence type="ECO:0000313" key="11">
    <source>
        <dbReference type="Proteomes" id="UP000290189"/>
    </source>
</evidence>
<feature type="transmembrane region" description="Helical" evidence="7">
    <location>
        <begin position="37"/>
        <end position="56"/>
    </location>
</feature>
<evidence type="ECO:0000313" key="8">
    <source>
        <dbReference type="EMBL" id="CEO99625.1"/>
    </source>
</evidence>
<accession>A0A0G4IWG9</accession>
<dbReference type="OMA" id="FQFICFG"/>
<dbReference type="InterPro" id="IPR037185">
    <property type="entry name" value="EmrE-like"/>
</dbReference>
<dbReference type="EMBL" id="OVEO01000008">
    <property type="protein sequence ID" value="SPQ98038.1"/>
    <property type="molecule type" value="Genomic_DNA"/>
</dbReference>
<proteinExistence type="inferred from homology"/>
<dbReference type="Proteomes" id="UP000039324">
    <property type="component" value="Unassembled WGS sequence"/>
</dbReference>
<keyword evidence="9" id="KW-0496">Mitochondrion</keyword>
<gene>
    <name evidence="8" type="ORF">PBRA_007358</name>
    <name evidence="9" type="ORF">PLBR_LOCUS5253</name>
</gene>
<feature type="transmembrane region" description="Helical" evidence="7">
    <location>
        <begin position="76"/>
        <end position="95"/>
    </location>
</feature>
<evidence type="ECO:0000313" key="10">
    <source>
        <dbReference type="Proteomes" id="UP000039324"/>
    </source>
</evidence>
<evidence type="ECO:0000256" key="7">
    <source>
        <dbReference type="SAM" id="Phobius"/>
    </source>
</evidence>
<keyword evidence="3" id="KW-0813">Transport</keyword>
<feature type="transmembrane region" description="Helical" evidence="7">
    <location>
        <begin position="129"/>
        <end position="147"/>
    </location>
</feature>
<keyword evidence="6 7" id="KW-0472">Membrane</keyword>
<feature type="transmembrane region" description="Helical" evidence="7">
    <location>
        <begin position="260"/>
        <end position="279"/>
    </location>
</feature>
<dbReference type="PANTHER" id="PTHR14233">
    <property type="entry name" value="DUF914-RELATED"/>
    <property type="match status" value="1"/>
</dbReference>
<name>A0A0G4IWG9_PLABS</name>
<evidence type="ECO:0008006" key="12">
    <source>
        <dbReference type="Google" id="ProtNLM"/>
    </source>
</evidence>
<evidence type="ECO:0000256" key="5">
    <source>
        <dbReference type="ARBA" id="ARBA00022989"/>
    </source>
</evidence>
<feature type="transmembrane region" description="Helical" evidence="7">
    <location>
        <begin position="235"/>
        <end position="253"/>
    </location>
</feature>
<dbReference type="InterPro" id="IPR052221">
    <property type="entry name" value="SLC35F_Transporter"/>
</dbReference>
<reference evidence="9 11" key="2">
    <citation type="submission" date="2018-03" db="EMBL/GenBank/DDBJ databases">
        <authorList>
            <person name="Fogelqvist J."/>
        </authorList>
    </citation>
    <scope>NUCLEOTIDE SEQUENCE [LARGE SCALE GENOMIC DNA]</scope>
</reference>
<dbReference type="Proteomes" id="UP000290189">
    <property type="component" value="Unassembled WGS sequence"/>
</dbReference>
<evidence type="ECO:0000256" key="2">
    <source>
        <dbReference type="ARBA" id="ARBA00007863"/>
    </source>
</evidence>
<keyword evidence="4 7" id="KW-0812">Transmembrane</keyword>
<dbReference type="OrthoDB" id="429955at2759"/>
<geneLocation type="mitochondrion" evidence="9"/>
<evidence type="ECO:0000256" key="1">
    <source>
        <dbReference type="ARBA" id="ARBA00004141"/>
    </source>
</evidence>
<dbReference type="GO" id="GO:0016020">
    <property type="term" value="C:membrane"/>
    <property type="evidence" value="ECO:0007669"/>
    <property type="project" value="UniProtKB-SubCell"/>
</dbReference>
<dbReference type="AlphaFoldDB" id="A0A0G4IWG9"/>
<sequence length="337" mass="37212">MPDLNQVIAAIPAIACGQFLSLILSGTNIFYSLANDHGIYPAIFPNEIVYHIILVLSLCRPRTLYRSWKKRAPIPAYVALGVVDLGANIAVLMSFEYTSAISVMIITSTSAIFAMAMSMVAFRRRYTRVHMLGTAIVVVGLVLINYHKYLVQDPDEKSFYWLGTFLAFVGAIGYALSNVINEYVSRWEPGYPIASLAAMGFFASIASSIACHATAFGRNDRDTIMHAPLPAQRLLLGFVTCMVALYILLPLYVQKFSAVMLNFNLLTADLVILLFNHAFRSAVLTVPYLLGFFCVFAGMVVFNLVQPIDAPQRASLALERSDSVRLTEKPLNLDACK</sequence>
<feature type="transmembrane region" description="Helical" evidence="7">
    <location>
        <begin position="101"/>
        <end position="122"/>
    </location>
</feature>
<keyword evidence="5 7" id="KW-1133">Transmembrane helix</keyword>
<dbReference type="InterPro" id="IPR009262">
    <property type="entry name" value="SLC35_F1/F2/F6"/>
</dbReference>
<dbReference type="GO" id="GO:0022857">
    <property type="term" value="F:transmembrane transporter activity"/>
    <property type="evidence" value="ECO:0007669"/>
    <property type="project" value="InterPro"/>
</dbReference>
<evidence type="ECO:0000256" key="4">
    <source>
        <dbReference type="ARBA" id="ARBA00022692"/>
    </source>
</evidence>
<feature type="transmembrane region" description="Helical" evidence="7">
    <location>
        <begin position="159"/>
        <end position="181"/>
    </location>
</feature>
<evidence type="ECO:0000313" key="9">
    <source>
        <dbReference type="EMBL" id="SPQ98038.1"/>
    </source>
</evidence>
<evidence type="ECO:0000256" key="3">
    <source>
        <dbReference type="ARBA" id="ARBA00022448"/>
    </source>
</evidence>
<dbReference type="SUPFAM" id="SSF103481">
    <property type="entry name" value="Multidrug resistance efflux transporter EmrE"/>
    <property type="match status" value="1"/>
</dbReference>